<dbReference type="GO" id="GO:0008360">
    <property type="term" value="P:regulation of cell shape"/>
    <property type="evidence" value="ECO:0007669"/>
    <property type="project" value="UniProtKB-KW"/>
</dbReference>
<keyword evidence="5 17" id="KW-0808">Transferase</keyword>
<dbReference type="GO" id="GO:0071555">
    <property type="term" value="P:cell wall organization"/>
    <property type="evidence" value="ECO:0007669"/>
    <property type="project" value="UniProtKB-KW"/>
</dbReference>
<dbReference type="PANTHER" id="PTHR43783:SF1">
    <property type="entry name" value="UDP-N-ACETYLGLUCOSAMINE 1-CARBOXYVINYLTRANSFERASE"/>
    <property type="match status" value="1"/>
</dbReference>
<dbReference type="EC" id="2.5.1.7" evidence="11"/>
<evidence type="ECO:0000256" key="5">
    <source>
        <dbReference type="ARBA" id="ARBA00022679"/>
    </source>
</evidence>
<evidence type="ECO:0000259" key="16">
    <source>
        <dbReference type="Pfam" id="PF00275"/>
    </source>
</evidence>
<evidence type="ECO:0000256" key="3">
    <source>
        <dbReference type="ARBA" id="ARBA00022490"/>
    </source>
</evidence>
<sequence>MKKIIIKGSTKLSGVVQIQGAKNSAMKHIFVPLIAQDEFILKNIPRIGSTIKHLDLMKFQGADIDWIDKNSVKINCRNISTSKKIPEDLFYYTSDANKIIPILVSKFGKCKVEINPERTDRGGDQIGSRKFDEIIPTLKTLGIESKYKSERLIEFRLSSTYPYKYKAPIKSFTLSVLALFSALFKKGTSEISNHITIPEFMDIVNLLIASGARIKLTKNKIFVQGPTKLKGITYTNINDVHDFVTWMSAGLSTNSNLLIEDVDYEKMGLKPLDVVLKKMNVKIDLHQQKIALLPQLEKMKGTKIIAGTYPDFVTEWQVLISPLLTQIKGESKVIETLYANRMQHWNEMRKMGIQFKFFQDPKYPEVESLPRAVKINGNQKLYGAKVDARDVRTGAALVIAGLVAKGDTEIENIEHIERGYENLVGRLRSLGANIKYSH</sequence>
<keyword evidence="9" id="KW-0961">Cell wall biogenesis/degradation</keyword>
<accession>A0A0G0P8T4</accession>
<proteinExistence type="inferred from homology"/>
<comment type="subcellular location">
    <subcellularLocation>
        <location evidence="1">Cytoplasm</location>
    </subcellularLocation>
</comment>
<dbReference type="InterPro" id="IPR013792">
    <property type="entry name" value="RNA3'P_cycl/enolpyr_Trfase_a/b"/>
</dbReference>
<evidence type="ECO:0000256" key="8">
    <source>
        <dbReference type="ARBA" id="ARBA00023306"/>
    </source>
</evidence>
<dbReference type="PANTHER" id="PTHR43783">
    <property type="entry name" value="UDP-N-ACETYLGLUCOSAMINE 1-CARBOXYVINYLTRANSFERASE"/>
    <property type="match status" value="1"/>
</dbReference>
<evidence type="ECO:0000313" key="18">
    <source>
        <dbReference type="Proteomes" id="UP000034081"/>
    </source>
</evidence>
<evidence type="ECO:0000256" key="4">
    <source>
        <dbReference type="ARBA" id="ARBA00022618"/>
    </source>
</evidence>
<evidence type="ECO:0000313" key="17">
    <source>
        <dbReference type="EMBL" id="KKQ85716.1"/>
    </source>
</evidence>
<dbReference type="AlphaFoldDB" id="A0A0G0P8T4"/>
<protein>
    <recommendedName>
        <fullName evidence="12">UDP-N-acetylglucosamine 1-carboxyvinyltransferase</fullName>
        <ecNumber evidence="11">2.5.1.7</ecNumber>
    </recommendedName>
    <alternativeName>
        <fullName evidence="13">Enoylpyruvate transferase</fullName>
    </alternativeName>
    <alternativeName>
        <fullName evidence="14">UDP-N-acetylglucosamine enolpyruvyl transferase</fullName>
    </alternativeName>
</protein>
<keyword evidence="7" id="KW-0573">Peptidoglycan synthesis</keyword>
<dbReference type="GO" id="GO:0051301">
    <property type="term" value="P:cell division"/>
    <property type="evidence" value="ECO:0007669"/>
    <property type="project" value="UniProtKB-KW"/>
</dbReference>
<keyword evidence="3" id="KW-0963">Cytoplasm</keyword>
<evidence type="ECO:0000256" key="7">
    <source>
        <dbReference type="ARBA" id="ARBA00022984"/>
    </source>
</evidence>
<evidence type="ECO:0000256" key="10">
    <source>
        <dbReference type="ARBA" id="ARBA00038367"/>
    </source>
</evidence>
<evidence type="ECO:0000256" key="13">
    <source>
        <dbReference type="ARBA" id="ARBA00042443"/>
    </source>
</evidence>
<dbReference type="InterPro" id="IPR036968">
    <property type="entry name" value="Enolpyruvate_Tfrase_sf"/>
</dbReference>
<dbReference type="Pfam" id="PF00275">
    <property type="entry name" value="EPSP_synthase"/>
    <property type="match status" value="1"/>
</dbReference>
<comment type="caution">
    <text evidence="17">The sequence shown here is derived from an EMBL/GenBank/DDBJ whole genome shotgun (WGS) entry which is preliminary data.</text>
</comment>
<dbReference type="EMBL" id="LBVL01000004">
    <property type="protein sequence ID" value="KKQ85716.1"/>
    <property type="molecule type" value="Genomic_DNA"/>
</dbReference>
<dbReference type="GO" id="GO:0009252">
    <property type="term" value="P:peptidoglycan biosynthetic process"/>
    <property type="evidence" value="ECO:0007669"/>
    <property type="project" value="UniProtKB-KW"/>
</dbReference>
<gene>
    <name evidence="17" type="ORF">UT08_C0004G0028</name>
</gene>
<feature type="domain" description="Enolpyruvate transferase" evidence="16">
    <location>
        <begin position="7"/>
        <end position="426"/>
    </location>
</feature>
<keyword evidence="8" id="KW-0131">Cell cycle</keyword>
<evidence type="ECO:0000256" key="11">
    <source>
        <dbReference type="ARBA" id="ARBA00039108"/>
    </source>
</evidence>
<evidence type="ECO:0000256" key="15">
    <source>
        <dbReference type="ARBA" id="ARBA00047527"/>
    </source>
</evidence>
<dbReference type="SUPFAM" id="SSF55205">
    <property type="entry name" value="EPT/RTPC-like"/>
    <property type="match status" value="1"/>
</dbReference>
<comment type="pathway">
    <text evidence="2">Cell wall biogenesis; peptidoglycan biosynthesis.</text>
</comment>
<dbReference type="InterPro" id="IPR050068">
    <property type="entry name" value="MurA_subfamily"/>
</dbReference>
<dbReference type="Proteomes" id="UP000034081">
    <property type="component" value="Unassembled WGS sequence"/>
</dbReference>
<keyword evidence="4" id="KW-0132">Cell division</keyword>
<dbReference type="STRING" id="1618570.UT08_C0004G0028"/>
<dbReference type="InterPro" id="IPR001986">
    <property type="entry name" value="Enolpyruvate_Tfrase_dom"/>
</dbReference>
<reference evidence="17 18" key="1">
    <citation type="journal article" date="2015" name="Nature">
        <title>rRNA introns, odd ribosomes, and small enigmatic genomes across a large radiation of phyla.</title>
        <authorList>
            <person name="Brown C.T."/>
            <person name="Hug L.A."/>
            <person name="Thomas B.C."/>
            <person name="Sharon I."/>
            <person name="Castelle C.J."/>
            <person name="Singh A."/>
            <person name="Wilkins M.J."/>
            <person name="Williams K.H."/>
            <person name="Banfield J.F."/>
        </authorList>
    </citation>
    <scope>NUCLEOTIDE SEQUENCE [LARGE SCALE GENOMIC DNA]</scope>
</reference>
<dbReference type="GO" id="GO:0005737">
    <property type="term" value="C:cytoplasm"/>
    <property type="evidence" value="ECO:0007669"/>
    <property type="project" value="UniProtKB-SubCell"/>
</dbReference>
<evidence type="ECO:0000256" key="1">
    <source>
        <dbReference type="ARBA" id="ARBA00004496"/>
    </source>
</evidence>
<evidence type="ECO:0000256" key="9">
    <source>
        <dbReference type="ARBA" id="ARBA00023316"/>
    </source>
</evidence>
<dbReference type="GO" id="GO:0008760">
    <property type="term" value="F:UDP-N-acetylglucosamine 1-carboxyvinyltransferase activity"/>
    <property type="evidence" value="ECO:0007669"/>
    <property type="project" value="UniProtKB-EC"/>
</dbReference>
<keyword evidence="6" id="KW-0133">Cell shape</keyword>
<organism evidence="17 18">
    <name type="scientific">Candidatus Woesebacteria bacterium GW2011_GWB1_38_8</name>
    <dbReference type="NCBI Taxonomy" id="1618570"/>
    <lineage>
        <taxon>Bacteria</taxon>
        <taxon>Candidatus Woeseibacteriota</taxon>
    </lineage>
</organism>
<evidence type="ECO:0000256" key="12">
    <source>
        <dbReference type="ARBA" id="ARBA00039754"/>
    </source>
</evidence>
<dbReference type="Gene3D" id="3.65.10.10">
    <property type="entry name" value="Enolpyruvate transferase domain"/>
    <property type="match status" value="2"/>
</dbReference>
<evidence type="ECO:0000256" key="2">
    <source>
        <dbReference type="ARBA" id="ARBA00004752"/>
    </source>
</evidence>
<name>A0A0G0P8T4_9BACT</name>
<comment type="catalytic activity">
    <reaction evidence="15">
        <text>phosphoenolpyruvate + UDP-N-acetyl-alpha-D-glucosamine = UDP-N-acetyl-3-O-(1-carboxyvinyl)-alpha-D-glucosamine + phosphate</text>
        <dbReference type="Rhea" id="RHEA:18681"/>
        <dbReference type="ChEBI" id="CHEBI:43474"/>
        <dbReference type="ChEBI" id="CHEBI:57705"/>
        <dbReference type="ChEBI" id="CHEBI:58702"/>
        <dbReference type="ChEBI" id="CHEBI:68483"/>
        <dbReference type="EC" id="2.5.1.7"/>
    </reaction>
</comment>
<evidence type="ECO:0000256" key="6">
    <source>
        <dbReference type="ARBA" id="ARBA00022960"/>
    </source>
</evidence>
<comment type="similarity">
    <text evidence="10">Belongs to the EPSP synthase family. MurA subfamily.</text>
</comment>
<evidence type="ECO:0000256" key="14">
    <source>
        <dbReference type="ARBA" id="ARBA00042842"/>
    </source>
</evidence>